<dbReference type="GO" id="GO:0005634">
    <property type="term" value="C:nucleus"/>
    <property type="evidence" value="ECO:0007669"/>
    <property type="project" value="UniProtKB-SubCell"/>
</dbReference>
<dbReference type="InterPro" id="IPR036910">
    <property type="entry name" value="HMG_box_dom_sf"/>
</dbReference>
<reference evidence="7 8" key="1">
    <citation type="submission" date="2024-05" db="EMBL/GenBank/DDBJ databases">
        <title>Genetic variation in Jamaican populations of the coffee berry borer (Hypothenemus hampei).</title>
        <authorList>
            <person name="Errbii M."/>
            <person name="Myrie A."/>
        </authorList>
    </citation>
    <scope>NUCLEOTIDE SEQUENCE [LARGE SCALE GENOMIC DNA]</scope>
    <source>
        <strain evidence="7">JA-Hopewell-2020-01-JO</strain>
        <tissue evidence="7">Whole body</tissue>
    </source>
</reference>
<dbReference type="GO" id="GO:0003677">
    <property type="term" value="F:DNA binding"/>
    <property type="evidence" value="ECO:0007669"/>
    <property type="project" value="UniProtKB-UniRule"/>
</dbReference>
<dbReference type="PROSITE" id="PS50118">
    <property type="entry name" value="HMG_BOX_2"/>
    <property type="match status" value="1"/>
</dbReference>
<accession>A0ABD1EX55</accession>
<dbReference type="Pfam" id="PF00651">
    <property type="entry name" value="BTB"/>
    <property type="match status" value="1"/>
</dbReference>
<dbReference type="PANTHER" id="PTHR23110">
    <property type="entry name" value="BTB DOMAIN TRANSCRIPTION FACTOR"/>
    <property type="match status" value="1"/>
</dbReference>
<keyword evidence="2 3" id="KW-0539">Nucleus</keyword>
<dbReference type="InterPro" id="IPR051095">
    <property type="entry name" value="Dros_DevTransReg"/>
</dbReference>
<dbReference type="Gene3D" id="3.30.710.10">
    <property type="entry name" value="Potassium Channel Kv1.1, Chain A"/>
    <property type="match status" value="1"/>
</dbReference>
<gene>
    <name evidence="7" type="ORF">ABEB36_005138</name>
</gene>
<dbReference type="PROSITE" id="PS50097">
    <property type="entry name" value="BTB"/>
    <property type="match status" value="1"/>
</dbReference>
<comment type="caution">
    <text evidence="7">The sequence shown here is derived from an EMBL/GenBank/DDBJ whole genome shotgun (WGS) entry which is preliminary data.</text>
</comment>
<dbReference type="EMBL" id="JBDJPC010000004">
    <property type="protein sequence ID" value="KAL1505614.1"/>
    <property type="molecule type" value="Genomic_DNA"/>
</dbReference>
<dbReference type="Proteomes" id="UP001566132">
    <property type="component" value="Unassembled WGS sequence"/>
</dbReference>
<dbReference type="PANTHER" id="PTHR23110:SF99">
    <property type="entry name" value="BROAD-COMPLEX CORE PROTEIN ISOFORM 6"/>
    <property type="match status" value="1"/>
</dbReference>
<evidence type="ECO:0000256" key="1">
    <source>
        <dbReference type="ARBA" id="ARBA00004123"/>
    </source>
</evidence>
<dbReference type="SMART" id="SM00398">
    <property type="entry name" value="HMG"/>
    <property type="match status" value="1"/>
</dbReference>
<evidence type="ECO:0000313" key="8">
    <source>
        <dbReference type="Proteomes" id="UP001566132"/>
    </source>
</evidence>
<organism evidence="7 8">
    <name type="scientific">Hypothenemus hampei</name>
    <name type="common">Coffee berry borer</name>
    <dbReference type="NCBI Taxonomy" id="57062"/>
    <lineage>
        <taxon>Eukaryota</taxon>
        <taxon>Metazoa</taxon>
        <taxon>Ecdysozoa</taxon>
        <taxon>Arthropoda</taxon>
        <taxon>Hexapoda</taxon>
        <taxon>Insecta</taxon>
        <taxon>Pterygota</taxon>
        <taxon>Neoptera</taxon>
        <taxon>Endopterygota</taxon>
        <taxon>Coleoptera</taxon>
        <taxon>Polyphaga</taxon>
        <taxon>Cucujiformia</taxon>
        <taxon>Curculionidae</taxon>
        <taxon>Scolytinae</taxon>
        <taxon>Hypothenemus</taxon>
    </lineage>
</organism>
<feature type="compositionally biased region" description="Basic and acidic residues" evidence="4">
    <location>
        <begin position="125"/>
        <end position="142"/>
    </location>
</feature>
<dbReference type="InterPro" id="IPR009071">
    <property type="entry name" value="HMG_box_dom"/>
</dbReference>
<feature type="compositionally biased region" description="Low complexity" evidence="4">
    <location>
        <begin position="212"/>
        <end position="229"/>
    </location>
</feature>
<dbReference type="AlphaFoldDB" id="A0ABD1EX55"/>
<evidence type="ECO:0000256" key="3">
    <source>
        <dbReference type="PROSITE-ProRule" id="PRU00267"/>
    </source>
</evidence>
<dbReference type="CDD" id="cd18315">
    <property type="entry name" value="BTB_POZ_BAB-like"/>
    <property type="match status" value="1"/>
</dbReference>
<feature type="domain" description="BTB" evidence="5">
    <location>
        <begin position="35"/>
        <end position="101"/>
    </location>
</feature>
<dbReference type="Pfam" id="PF00505">
    <property type="entry name" value="HMG_box"/>
    <property type="match status" value="1"/>
</dbReference>
<evidence type="ECO:0000256" key="4">
    <source>
        <dbReference type="SAM" id="MobiDB-lite"/>
    </source>
</evidence>
<name>A0ABD1EX55_HYPHA</name>
<protein>
    <submittedName>
        <fullName evidence="7">Uncharacterized protein</fullName>
    </submittedName>
</protein>
<feature type="domain" description="HMG box" evidence="6">
    <location>
        <begin position="235"/>
        <end position="303"/>
    </location>
</feature>
<dbReference type="SUPFAM" id="SSF54695">
    <property type="entry name" value="POZ domain"/>
    <property type="match status" value="1"/>
</dbReference>
<dbReference type="Gene3D" id="1.10.30.10">
    <property type="entry name" value="High mobility group box domain"/>
    <property type="match status" value="1"/>
</dbReference>
<comment type="subcellular location">
    <subcellularLocation>
        <location evidence="1">Nucleus</location>
    </subcellularLocation>
</comment>
<keyword evidence="3" id="KW-0238">DNA-binding</keyword>
<dbReference type="CDD" id="cd01389">
    <property type="entry name" value="HMG-box_ROX1-like"/>
    <property type="match status" value="1"/>
</dbReference>
<feature type="region of interest" description="Disordered" evidence="4">
    <location>
        <begin position="125"/>
        <end position="188"/>
    </location>
</feature>
<dbReference type="InterPro" id="IPR000210">
    <property type="entry name" value="BTB/POZ_dom"/>
</dbReference>
<evidence type="ECO:0000259" key="5">
    <source>
        <dbReference type="PROSITE" id="PS50097"/>
    </source>
</evidence>
<sequence>MEIPGSGEQYNLKWNNHLANFVQTFIEHQLEEALVDVTLSCEGQFIKTHKLILSACSEYFHNLFQLHGNNQYPIIVLNGVRFNDLNYILHFIYHGEVKVLDKDLANVLALGETLQIKGLSSVKLREMTDGEDPRTQKEETQVKENISNNSKPTSSGSSERIPVNGNKKPVFDYSKKKAPNVLTKQNSSNAPLEVTNSIVKPLNLISEMPSGSSNNQESNKNSNKSITSKDITTPVPKSPHAFMIFANEWRGKLTVEHPEESNKEISVRLGNMWKNLLPETKNIYYREAKRVEEEHMLKYPNYDDSKDKLKRKADTLNDSMNKSRSIPALKGTSIRSIQNQVYISDSD</sequence>
<evidence type="ECO:0000259" key="6">
    <source>
        <dbReference type="PROSITE" id="PS50118"/>
    </source>
</evidence>
<keyword evidence="8" id="KW-1185">Reference proteome</keyword>
<feature type="compositionally biased region" description="Low complexity" evidence="4">
    <location>
        <begin position="147"/>
        <end position="158"/>
    </location>
</feature>
<feature type="DNA-binding region" description="HMG box" evidence="3">
    <location>
        <begin position="235"/>
        <end position="303"/>
    </location>
</feature>
<dbReference type="InterPro" id="IPR011333">
    <property type="entry name" value="SKP1/BTB/POZ_sf"/>
</dbReference>
<proteinExistence type="predicted"/>
<evidence type="ECO:0000313" key="7">
    <source>
        <dbReference type="EMBL" id="KAL1505614.1"/>
    </source>
</evidence>
<evidence type="ECO:0000256" key="2">
    <source>
        <dbReference type="ARBA" id="ARBA00023242"/>
    </source>
</evidence>
<feature type="region of interest" description="Disordered" evidence="4">
    <location>
        <begin position="205"/>
        <end position="234"/>
    </location>
</feature>
<dbReference type="SMART" id="SM00225">
    <property type="entry name" value="BTB"/>
    <property type="match status" value="1"/>
</dbReference>
<dbReference type="SUPFAM" id="SSF47095">
    <property type="entry name" value="HMG-box"/>
    <property type="match status" value="1"/>
</dbReference>